<feature type="chain" id="PRO_5030589666" description="Probable sugar-binding periplasmic protein" evidence="7">
    <location>
        <begin position="22"/>
        <end position="415"/>
    </location>
</feature>
<comment type="similarity">
    <text evidence="2">Belongs to the bacterial solute-binding protein 1 family.</text>
</comment>
<evidence type="ECO:0000256" key="2">
    <source>
        <dbReference type="ARBA" id="ARBA00008520"/>
    </source>
</evidence>
<protein>
    <recommendedName>
        <fullName evidence="6">Probable sugar-binding periplasmic protein</fullName>
    </recommendedName>
</protein>
<keyword evidence="9" id="KW-1185">Reference proteome</keyword>
<feature type="signal peptide" evidence="7">
    <location>
        <begin position="1"/>
        <end position="21"/>
    </location>
</feature>
<dbReference type="AlphaFoldDB" id="A0A7W2IDM9"/>
<dbReference type="GO" id="GO:0042597">
    <property type="term" value="C:periplasmic space"/>
    <property type="evidence" value="ECO:0007669"/>
    <property type="project" value="UniProtKB-SubCell"/>
</dbReference>
<evidence type="ECO:0000256" key="4">
    <source>
        <dbReference type="ARBA" id="ARBA00022729"/>
    </source>
</evidence>
<gene>
    <name evidence="8" type="ORF">H3H37_20820</name>
</gene>
<comment type="subcellular location">
    <subcellularLocation>
        <location evidence="1">Periplasm</location>
    </subcellularLocation>
</comment>
<organism evidence="8 9">
    <name type="scientific">Rugamonas brunnea</name>
    <dbReference type="NCBI Taxonomy" id="2758569"/>
    <lineage>
        <taxon>Bacteria</taxon>
        <taxon>Pseudomonadati</taxon>
        <taxon>Pseudomonadota</taxon>
        <taxon>Betaproteobacteria</taxon>
        <taxon>Burkholderiales</taxon>
        <taxon>Oxalobacteraceae</taxon>
        <taxon>Telluria group</taxon>
        <taxon>Rugamonas</taxon>
    </lineage>
</organism>
<evidence type="ECO:0000256" key="1">
    <source>
        <dbReference type="ARBA" id="ARBA00004418"/>
    </source>
</evidence>
<reference evidence="8 9" key="1">
    <citation type="submission" date="2020-07" db="EMBL/GenBank/DDBJ databases">
        <title>Novel species isolated from subtropical streams in China.</title>
        <authorList>
            <person name="Lu H."/>
        </authorList>
    </citation>
    <scope>NUCLEOTIDE SEQUENCE [LARGE SCALE GENOMIC DNA]</scope>
    <source>
        <strain evidence="8 9">LX20W</strain>
    </source>
</reference>
<evidence type="ECO:0000313" key="8">
    <source>
        <dbReference type="EMBL" id="MBA5639508.1"/>
    </source>
</evidence>
<evidence type="ECO:0000256" key="6">
    <source>
        <dbReference type="ARBA" id="ARBA00049753"/>
    </source>
</evidence>
<evidence type="ECO:0000256" key="7">
    <source>
        <dbReference type="SAM" id="SignalP"/>
    </source>
</evidence>
<proteinExistence type="inferred from homology"/>
<dbReference type="RefSeq" id="WP_182166084.1">
    <property type="nucleotide sequence ID" value="NZ_JACEZT010000016.1"/>
</dbReference>
<evidence type="ECO:0000256" key="5">
    <source>
        <dbReference type="ARBA" id="ARBA00049629"/>
    </source>
</evidence>
<dbReference type="Proteomes" id="UP000534388">
    <property type="component" value="Unassembled WGS sequence"/>
</dbReference>
<dbReference type="Gene3D" id="3.40.190.10">
    <property type="entry name" value="Periplasmic binding protein-like II"/>
    <property type="match status" value="2"/>
</dbReference>
<keyword evidence="4 7" id="KW-0732">Signal</keyword>
<evidence type="ECO:0000256" key="3">
    <source>
        <dbReference type="ARBA" id="ARBA00022448"/>
    </source>
</evidence>
<name>A0A7W2IDM9_9BURK</name>
<dbReference type="InterPro" id="IPR006059">
    <property type="entry name" value="SBP"/>
</dbReference>
<keyword evidence="3" id="KW-0813">Transport</keyword>
<dbReference type="PANTHER" id="PTHR43649">
    <property type="entry name" value="ARABINOSE-BINDING PROTEIN-RELATED"/>
    <property type="match status" value="1"/>
</dbReference>
<evidence type="ECO:0000313" key="9">
    <source>
        <dbReference type="Proteomes" id="UP000534388"/>
    </source>
</evidence>
<dbReference type="InterPro" id="IPR050490">
    <property type="entry name" value="Bact_solute-bd_prot1"/>
</dbReference>
<dbReference type="Pfam" id="PF01547">
    <property type="entry name" value="SBP_bac_1"/>
    <property type="match status" value="1"/>
</dbReference>
<dbReference type="SUPFAM" id="SSF53850">
    <property type="entry name" value="Periplasmic binding protein-like II"/>
    <property type="match status" value="1"/>
</dbReference>
<accession>A0A7W2IDM9</accession>
<dbReference type="EMBL" id="JACEZT010000016">
    <property type="protein sequence ID" value="MBA5639508.1"/>
    <property type="molecule type" value="Genomic_DNA"/>
</dbReference>
<comment type="function">
    <text evidence="5">Part of a binding-protein-dependent transport system for a sugar.</text>
</comment>
<sequence>MKHPHAITLMTLLLAGSAATAQDKSVEVVHWWTSGSEGAALKVLKDDVVKRGFNWKDSAVAGGGGDNARSALKARVASGSPPDAMQMLGYSITEYAEEGLLGNVDAVAASEGWDKVVPLPLQKFAKFKGHWVAAPVNIHRTNWIWANKAIFDELKLTPPKTFDELVAVADKIRKAGYIPLAHGGQPWQDATLFDSAVMSAGGPKFYKEALIDLDPKALSGKTMEKAFEQMQKLRTMVDPAYAGRDWNIATSMIYHKKAAMQIMGDWAKGEFEKGKMKPNQDFLCFQYPGTEGSFIFNADQFGFLKVSDKQMAGQAALASAVMDKHFQEKFNQVKGSIPARTDVAMDGFDECGKKSMSDMKAALKANTMVGSFAHGHAMHDKAKAAATEVVAKFFDSGTSPAEAARQLAAAVAGAK</sequence>
<dbReference type="PANTHER" id="PTHR43649:SF28">
    <property type="entry name" value="BINDING PROTEIN COMPONENT OF ABC SUGAR TRANSPORTER-RELATED"/>
    <property type="match status" value="1"/>
</dbReference>
<comment type="caution">
    <text evidence="8">The sequence shown here is derived from an EMBL/GenBank/DDBJ whole genome shotgun (WGS) entry which is preliminary data.</text>
</comment>